<accession>A0A8C7RKS6</accession>
<organism evidence="1 2">
    <name type="scientific">Oncorhynchus mykiss</name>
    <name type="common">Rainbow trout</name>
    <name type="synonym">Salmo gairdneri</name>
    <dbReference type="NCBI Taxonomy" id="8022"/>
    <lineage>
        <taxon>Eukaryota</taxon>
        <taxon>Metazoa</taxon>
        <taxon>Chordata</taxon>
        <taxon>Craniata</taxon>
        <taxon>Vertebrata</taxon>
        <taxon>Euteleostomi</taxon>
        <taxon>Actinopterygii</taxon>
        <taxon>Neopterygii</taxon>
        <taxon>Teleostei</taxon>
        <taxon>Protacanthopterygii</taxon>
        <taxon>Salmoniformes</taxon>
        <taxon>Salmonidae</taxon>
        <taxon>Salmoninae</taxon>
        <taxon>Oncorhynchus</taxon>
    </lineage>
</organism>
<dbReference type="Pfam" id="PF15208">
    <property type="entry name" value="Rab15_effector"/>
    <property type="match status" value="1"/>
</dbReference>
<evidence type="ECO:0000313" key="1">
    <source>
        <dbReference type="Ensembl" id="ENSOMYP00000051862.2"/>
    </source>
</evidence>
<dbReference type="Ensembl" id="ENSOMYT00000056409.2">
    <property type="protein sequence ID" value="ENSOMYP00000051862.2"/>
    <property type="gene ID" value="ENSOMYG00000023706.2"/>
</dbReference>
<name>A0A8C7RKS6_ONCMY</name>
<dbReference type="InterPro" id="IPR027985">
    <property type="entry name" value="Rab15_effector"/>
</dbReference>
<evidence type="ECO:0000313" key="2">
    <source>
        <dbReference type="Proteomes" id="UP000694395"/>
    </source>
</evidence>
<dbReference type="AlphaFoldDB" id="A0A8C7RKS6"/>
<dbReference type="PANTHER" id="PTHR36682">
    <property type="entry name" value="RAB15 EFFECTOR PROTEIN"/>
    <property type="match status" value="1"/>
</dbReference>
<dbReference type="PANTHER" id="PTHR36682:SF1">
    <property type="entry name" value="RAB15 EFFECTOR PROTEIN"/>
    <property type="match status" value="1"/>
</dbReference>
<sequence>MGKIESKQPAPDIPKKISTWWERLQKKPPAPTMTIPNMNFNFPTLWGRRESKLPDPDIPSIFSTLWRTPNNPNDFVPLFTDCVGIAAARTQEYLLFLDPEDKFQPSPSALNDIFLMTYITQSSHLHMTDSFNCTTMTKQQRILLGADWVWAVLERPTKNPRIQIAVQILHLPERGGGPAEDIPPEVYTESMQMAKMESAHKNKAERMVDFCASIGNDCYALFLLFGRKGDPGNIYGVLSNNFHAAIGKTKINRALIENFFKGSSPEWRGWGGCWVMGSGPHMTMSTSLDTKGRCSFISFIISAFTNPELYFQSVIREKHKLNSTVFNQQIRISPAGQLNDHTLLAKMCFIYVELTDECQDRQLAGASFAYCTI</sequence>
<reference evidence="1" key="2">
    <citation type="submission" date="2025-08" db="UniProtKB">
        <authorList>
            <consortium name="Ensembl"/>
        </authorList>
    </citation>
    <scope>IDENTIFICATION</scope>
</reference>
<dbReference type="GO" id="GO:0001881">
    <property type="term" value="P:receptor recycling"/>
    <property type="evidence" value="ECO:0007669"/>
    <property type="project" value="InterPro"/>
</dbReference>
<dbReference type="Proteomes" id="UP000694395">
    <property type="component" value="Chromosome 2"/>
</dbReference>
<dbReference type="GeneTree" id="ENSGT01150000287185"/>
<proteinExistence type="predicted"/>
<keyword evidence="2" id="KW-1185">Reference proteome</keyword>
<reference evidence="1" key="1">
    <citation type="submission" date="2020-07" db="EMBL/GenBank/DDBJ databases">
        <title>A long reads based de novo assembly of the rainbow trout Arlee double haploid line genome.</title>
        <authorList>
            <person name="Gao G."/>
            <person name="Palti Y."/>
        </authorList>
    </citation>
    <scope>NUCLEOTIDE SEQUENCE [LARGE SCALE GENOMIC DNA]</scope>
</reference>
<protein>
    <submittedName>
        <fullName evidence="1">Sb:cb470</fullName>
    </submittedName>
</protein>
<reference evidence="1" key="3">
    <citation type="submission" date="2025-09" db="UniProtKB">
        <authorList>
            <consortium name="Ensembl"/>
        </authorList>
    </citation>
    <scope>IDENTIFICATION</scope>
</reference>